<dbReference type="InterPro" id="IPR029063">
    <property type="entry name" value="SAM-dependent_MTases_sf"/>
</dbReference>
<accession>A0A9N9F554</accession>
<dbReference type="AlphaFoldDB" id="A0A9N9F554"/>
<comment type="caution">
    <text evidence="3">The sequence shown here is derived from an EMBL/GenBank/DDBJ whole genome shotgun (WGS) entry which is preliminary data.</text>
</comment>
<dbReference type="InterPro" id="IPR041698">
    <property type="entry name" value="Methyltransf_25"/>
</dbReference>
<name>A0A9N9F554_9GLOM</name>
<dbReference type="Proteomes" id="UP000789508">
    <property type="component" value="Unassembled WGS sequence"/>
</dbReference>
<feature type="domain" description="Methyltransferase" evidence="2">
    <location>
        <begin position="92"/>
        <end position="186"/>
    </location>
</feature>
<feature type="compositionally biased region" description="Basic and acidic residues" evidence="1">
    <location>
        <begin position="23"/>
        <end position="48"/>
    </location>
</feature>
<protein>
    <submittedName>
        <fullName evidence="3">646_t:CDS:1</fullName>
    </submittedName>
</protein>
<dbReference type="GO" id="GO:0008168">
    <property type="term" value="F:methyltransferase activity"/>
    <property type="evidence" value="ECO:0007669"/>
    <property type="project" value="TreeGrafter"/>
</dbReference>
<evidence type="ECO:0000256" key="1">
    <source>
        <dbReference type="SAM" id="MobiDB-lite"/>
    </source>
</evidence>
<evidence type="ECO:0000313" key="3">
    <source>
        <dbReference type="EMBL" id="CAG8510397.1"/>
    </source>
</evidence>
<proteinExistence type="predicted"/>
<reference evidence="3" key="1">
    <citation type="submission" date="2021-06" db="EMBL/GenBank/DDBJ databases">
        <authorList>
            <person name="Kallberg Y."/>
            <person name="Tangrot J."/>
            <person name="Rosling A."/>
        </authorList>
    </citation>
    <scope>NUCLEOTIDE SEQUENCE</scope>
    <source>
        <strain evidence="3">FL130A</strain>
    </source>
</reference>
<evidence type="ECO:0000259" key="2">
    <source>
        <dbReference type="Pfam" id="PF13649"/>
    </source>
</evidence>
<feature type="region of interest" description="Disordered" evidence="1">
    <location>
        <begin position="1"/>
        <end position="55"/>
    </location>
</feature>
<keyword evidence="4" id="KW-1185">Reference proteome</keyword>
<evidence type="ECO:0000313" key="4">
    <source>
        <dbReference type="Proteomes" id="UP000789508"/>
    </source>
</evidence>
<dbReference type="PANTHER" id="PTHR43591">
    <property type="entry name" value="METHYLTRANSFERASE"/>
    <property type="match status" value="1"/>
</dbReference>
<dbReference type="EMBL" id="CAJVPS010000818">
    <property type="protein sequence ID" value="CAG8510397.1"/>
    <property type="molecule type" value="Genomic_DNA"/>
</dbReference>
<sequence>MGSRHSRHEQARFSFARNGSPRKSYDSDRRKSAEEKVNGRDHAYRQENPKFTIPENTQGIPRLEVQHYLMRYLYQGNFSSPRGALNAEGSRILDLGCGAGTWAIEVAKEFPNCEVTGVDISAYFPINHDTPNVKFLEHNFQECNRLPFDDNTFDLVHMRFLLADVKERDIENALIPELVRVTKPNGWIELLEFDIQHFSDGPTTRRLTNALMRHLQSNGYNGQISDKLPQYLKKTQQIDVVNQYDKAITLGRWAGKVGELAIDDISRLFSDNKELSRSMGITDEEYQKLIEAYKQEVETKRTFFRTHRFYAQKIEKAPQPKSPTIVSYNHKV</sequence>
<organism evidence="3 4">
    <name type="scientific">Ambispora leptoticha</name>
    <dbReference type="NCBI Taxonomy" id="144679"/>
    <lineage>
        <taxon>Eukaryota</taxon>
        <taxon>Fungi</taxon>
        <taxon>Fungi incertae sedis</taxon>
        <taxon>Mucoromycota</taxon>
        <taxon>Glomeromycotina</taxon>
        <taxon>Glomeromycetes</taxon>
        <taxon>Archaeosporales</taxon>
        <taxon>Ambisporaceae</taxon>
        <taxon>Ambispora</taxon>
    </lineage>
</organism>
<gene>
    <name evidence="3" type="ORF">ALEPTO_LOCUS3945</name>
</gene>
<dbReference type="Gene3D" id="3.40.50.150">
    <property type="entry name" value="Vaccinia Virus protein VP39"/>
    <property type="match status" value="1"/>
</dbReference>
<dbReference type="CDD" id="cd02440">
    <property type="entry name" value="AdoMet_MTases"/>
    <property type="match status" value="1"/>
</dbReference>
<dbReference type="PANTHER" id="PTHR43591:SF24">
    <property type="entry name" value="2-METHOXY-6-POLYPRENYL-1,4-BENZOQUINOL METHYLASE, MITOCHONDRIAL"/>
    <property type="match status" value="1"/>
</dbReference>
<dbReference type="Pfam" id="PF13649">
    <property type="entry name" value="Methyltransf_25"/>
    <property type="match status" value="1"/>
</dbReference>
<dbReference type="OrthoDB" id="2013972at2759"/>
<dbReference type="SUPFAM" id="SSF53335">
    <property type="entry name" value="S-adenosyl-L-methionine-dependent methyltransferases"/>
    <property type="match status" value="1"/>
</dbReference>